<dbReference type="PATRIC" id="fig|1329909.3.peg.1803"/>
<dbReference type="InterPro" id="IPR052022">
    <property type="entry name" value="26kDa_periplasmic_antigen"/>
</dbReference>
<keyword evidence="3" id="KW-1185">Reference proteome</keyword>
<organism evidence="2 3">
    <name type="scientific">Sphingobium quisquiliarum P25</name>
    <dbReference type="NCBI Taxonomy" id="1329909"/>
    <lineage>
        <taxon>Bacteria</taxon>
        <taxon>Pseudomonadati</taxon>
        <taxon>Pseudomonadota</taxon>
        <taxon>Alphaproteobacteria</taxon>
        <taxon>Sphingomonadales</taxon>
        <taxon>Sphingomonadaceae</taxon>
        <taxon>Sphingobium</taxon>
    </lineage>
</organism>
<evidence type="ECO:0000313" key="2">
    <source>
        <dbReference type="EMBL" id="EQB07801.1"/>
    </source>
</evidence>
<dbReference type="EMBL" id="ATHO01000076">
    <property type="protein sequence ID" value="EQB07801.1"/>
    <property type="molecule type" value="Genomic_DNA"/>
</dbReference>
<comment type="caution">
    <text evidence="2">The sequence shown here is derived from an EMBL/GenBank/DDBJ whole genome shotgun (WGS) entry which is preliminary data.</text>
</comment>
<dbReference type="RefSeq" id="WP_021238132.1">
    <property type="nucleotide sequence ID" value="NZ_ATHO01000076.1"/>
</dbReference>
<dbReference type="Proteomes" id="UP000015525">
    <property type="component" value="Unassembled WGS sequence"/>
</dbReference>
<sequence length="261" mass="27250">MRLLAFMAIAAGAASAAQAQLPAASPVLSPEETLLVVSGEGQSRRVPDVALFSAGVVTQGKTGGEALSANAARMDEVVRALKRAGIADRDIQTSALSLQPQYSNPEQEAQMQARLSRQPYVPPAQPQAPRIIGYEARNNVQVRVRKLGAMGSIIDTLVSAGANQVDGPSFTLDDSKAALDEARVEAVKEARSRAELYARAAGLRISRILSISEGGGYYPPQPVMVTGRFAGSAAPPPPPSPVAPGELTLGTTVSVQFALRP</sequence>
<dbReference type="GO" id="GO:0006974">
    <property type="term" value="P:DNA damage response"/>
    <property type="evidence" value="ECO:0007669"/>
    <property type="project" value="TreeGrafter"/>
</dbReference>
<reference evidence="2 3" key="1">
    <citation type="journal article" date="2013" name="Genome Announc.">
        <title>Draft Genome Sequence of Sphingobium quisquiliarum Strain P25T, a Novel Hexachlorocyclohexane (HCH)-Degrading Bacterium Isolated from an HCH Dumpsite.</title>
        <authorList>
            <person name="Kumar Singh A."/>
            <person name="Sangwan N."/>
            <person name="Sharma A."/>
            <person name="Gupta V."/>
            <person name="Khurana J.P."/>
            <person name="Lal R."/>
        </authorList>
    </citation>
    <scope>NUCLEOTIDE SEQUENCE [LARGE SCALE GENOMIC DNA]</scope>
    <source>
        <strain evidence="2 3">P25</strain>
    </source>
</reference>
<dbReference type="PANTHER" id="PTHR34387:SF1">
    <property type="entry name" value="PERIPLASMIC IMMUNOGENIC PROTEIN"/>
    <property type="match status" value="1"/>
</dbReference>
<dbReference type="PANTHER" id="PTHR34387">
    <property type="entry name" value="SLR1258 PROTEIN"/>
    <property type="match status" value="1"/>
</dbReference>
<dbReference type="Gene3D" id="3.30.110.170">
    <property type="entry name" value="Protein of unknown function (DUF541), domain 1"/>
    <property type="match status" value="1"/>
</dbReference>
<dbReference type="Gene3D" id="3.30.70.2970">
    <property type="entry name" value="Protein of unknown function (DUF541), domain 2"/>
    <property type="match status" value="1"/>
</dbReference>
<dbReference type="AlphaFoldDB" id="T0GV09"/>
<evidence type="ECO:0000313" key="3">
    <source>
        <dbReference type="Proteomes" id="UP000015525"/>
    </source>
</evidence>
<gene>
    <name evidence="2" type="ORF">L288_09330</name>
</gene>
<dbReference type="InterPro" id="IPR007497">
    <property type="entry name" value="SIMPL/DUF541"/>
</dbReference>
<protein>
    <recommendedName>
        <fullName evidence="4">SIMPL domain-containing protein</fullName>
    </recommendedName>
</protein>
<keyword evidence="1" id="KW-0732">Signal</keyword>
<feature type="signal peptide" evidence="1">
    <location>
        <begin position="1"/>
        <end position="19"/>
    </location>
</feature>
<proteinExistence type="predicted"/>
<feature type="chain" id="PRO_5004575929" description="SIMPL domain-containing protein" evidence="1">
    <location>
        <begin position="20"/>
        <end position="261"/>
    </location>
</feature>
<evidence type="ECO:0008006" key="4">
    <source>
        <dbReference type="Google" id="ProtNLM"/>
    </source>
</evidence>
<accession>T0GV09</accession>
<name>T0GV09_9SPHN</name>
<evidence type="ECO:0000256" key="1">
    <source>
        <dbReference type="SAM" id="SignalP"/>
    </source>
</evidence>
<dbReference type="Pfam" id="PF04402">
    <property type="entry name" value="SIMPL"/>
    <property type="match status" value="1"/>
</dbReference>